<comment type="caution">
    <text evidence="2">The sequence shown here is derived from an EMBL/GenBank/DDBJ whole genome shotgun (WGS) entry which is preliminary data.</text>
</comment>
<dbReference type="SUPFAM" id="SSF54695">
    <property type="entry name" value="POZ domain"/>
    <property type="match status" value="1"/>
</dbReference>
<dbReference type="InterPro" id="IPR011333">
    <property type="entry name" value="SKP1/BTB/POZ_sf"/>
</dbReference>
<gene>
    <name evidence="2" type="ORF">ACN42_g7184</name>
</gene>
<reference evidence="2 3" key="1">
    <citation type="submission" date="2015-10" db="EMBL/GenBank/DDBJ databases">
        <title>Genome sequencing of Penicillium freii.</title>
        <authorList>
            <person name="Nguyen H.D."/>
            <person name="Visagie C.M."/>
            <person name="Seifert K.A."/>
        </authorList>
    </citation>
    <scope>NUCLEOTIDE SEQUENCE [LARGE SCALE GENOMIC DNA]</scope>
    <source>
        <strain evidence="2 3">DAOM 242723</strain>
    </source>
</reference>
<dbReference type="EMBL" id="LLXE01000198">
    <property type="protein sequence ID" value="KUM59959.1"/>
    <property type="molecule type" value="Genomic_DNA"/>
</dbReference>
<proteinExistence type="predicted"/>
<accession>A0A101MG42</accession>
<evidence type="ECO:0000313" key="2">
    <source>
        <dbReference type="EMBL" id="KUM59959.1"/>
    </source>
</evidence>
<keyword evidence="3" id="KW-1185">Reference proteome</keyword>
<dbReference type="AlphaFoldDB" id="A0A101MG42"/>
<evidence type="ECO:0000256" key="1">
    <source>
        <dbReference type="SAM" id="MobiDB-lite"/>
    </source>
</evidence>
<dbReference type="Proteomes" id="UP000055045">
    <property type="component" value="Unassembled WGS sequence"/>
</dbReference>
<feature type="region of interest" description="Disordered" evidence="1">
    <location>
        <begin position="1"/>
        <end position="49"/>
    </location>
</feature>
<evidence type="ECO:0008006" key="4">
    <source>
        <dbReference type="Google" id="ProtNLM"/>
    </source>
</evidence>
<sequence length="346" mass="38935">MKGKKKRKSSAIWAPPEAEPLCEPAASPEPTPIKDPAPKQHAADQSDVEEAAVEEEICEPLDETCFYIQVSAKHMIFASPVFKRILTGCWKESIAYLEKGSVEITAENWDIEAFLVVLHAIHGKYKDIPRKLTLEMLAKVAVIADYYECKEPLHLITDIWVSSMEERIPATYSRDLILWLWVSWFFQLPSQFEESTSAVMSCSENVIGGWELPIPDRVIGLMNKSREEAINNLVHLLHATLEAFLSRSQGCSFECSSIMYGALTIHMESIDILSPKRAARFPNLNYNDLTQKVLSFTSPQWYDLSSGDSGYRIVYDHACPNSSFASIFADLNVCVQGLDLNSIDSF</sequence>
<dbReference type="STRING" id="48697.A0A101MG42"/>
<name>A0A101MG42_PENFR</name>
<dbReference type="Gene3D" id="3.30.710.10">
    <property type="entry name" value="Potassium Channel Kv1.1, Chain A"/>
    <property type="match status" value="1"/>
</dbReference>
<protein>
    <recommendedName>
        <fullName evidence="4">BTB domain-containing protein</fullName>
    </recommendedName>
</protein>
<organism evidence="2 3">
    <name type="scientific">Penicillium freii</name>
    <dbReference type="NCBI Taxonomy" id="48697"/>
    <lineage>
        <taxon>Eukaryota</taxon>
        <taxon>Fungi</taxon>
        <taxon>Dikarya</taxon>
        <taxon>Ascomycota</taxon>
        <taxon>Pezizomycotina</taxon>
        <taxon>Eurotiomycetes</taxon>
        <taxon>Eurotiomycetidae</taxon>
        <taxon>Eurotiales</taxon>
        <taxon>Aspergillaceae</taxon>
        <taxon>Penicillium</taxon>
    </lineage>
</organism>
<feature type="compositionally biased region" description="Low complexity" evidence="1">
    <location>
        <begin position="14"/>
        <end position="26"/>
    </location>
</feature>
<evidence type="ECO:0000313" key="3">
    <source>
        <dbReference type="Proteomes" id="UP000055045"/>
    </source>
</evidence>